<sequence length="257" mass="28387">MSLICMFCGKKQAQQETAPEPINFKSTFGCRWLLQSLALDGSEIAGVPVKAKELNRAQNTGQEEFPLSDFLDLEIKWQPELEKQVVEDRNDDGGGDNDFQVRDQSSLENVKRFEPVVRSTEDKSGGSSAIKTNDGLQDDLWSSSNSEKLGKSNQMHNGKVKATVHLITQPFMTKDDSFDAWNDFTGSTTVENPTNISEAKQFEVTAIVKHGGEVEKANNSSSRSIDLVQGGQLLTDNIEIPDNKVINEGDDSIQCLE</sequence>
<dbReference type="EMBL" id="CM047897">
    <property type="protein sequence ID" value="KAJ0111157.1"/>
    <property type="molecule type" value="Genomic_DNA"/>
</dbReference>
<name>A0ACC1C6A5_9ROSI</name>
<keyword evidence="2" id="KW-1185">Reference proteome</keyword>
<accession>A0ACC1C6A5</accession>
<proteinExistence type="predicted"/>
<evidence type="ECO:0000313" key="1">
    <source>
        <dbReference type="EMBL" id="KAJ0111157.1"/>
    </source>
</evidence>
<gene>
    <name evidence="1" type="ORF">Patl1_01971</name>
</gene>
<comment type="caution">
    <text evidence="1">The sequence shown here is derived from an EMBL/GenBank/DDBJ whole genome shotgun (WGS) entry which is preliminary data.</text>
</comment>
<protein>
    <submittedName>
        <fullName evidence="1">Uncharacterized protein</fullName>
    </submittedName>
</protein>
<organism evidence="1 2">
    <name type="scientific">Pistacia atlantica</name>
    <dbReference type="NCBI Taxonomy" id="434234"/>
    <lineage>
        <taxon>Eukaryota</taxon>
        <taxon>Viridiplantae</taxon>
        <taxon>Streptophyta</taxon>
        <taxon>Embryophyta</taxon>
        <taxon>Tracheophyta</taxon>
        <taxon>Spermatophyta</taxon>
        <taxon>Magnoliopsida</taxon>
        <taxon>eudicotyledons</taxon>
        <taxon>Gunneridae</taxon>
        <taxon>Pentapetalae</taxon>
        <taxon>rosids</taxon>
        <taxon>malvids</taxon>
        <taxon>Sapindales</taxon>
        <taxon>Anacardiaceae</taxon>
        <taxon>Pistacia</taxon>
    </lineage>
</organism>
<evidence type="ECO:0000313" key="2">
    <source>
        <dbReference type="Proteomes" id="UP001164250"/>
    </source>
</evidence>
<reference evidence="2" key="1">
    <citation type="journal article" date="2023" name="G3 (Bethesda)">
        <title>Genome assembly and association tests identify interacting loci associated with vigor, precocity, and sex in interspecific pistachio rootstocks.</title>
        <authorList>
            <person name="Palmer W."/>
            <person name="Jacygrad E."/>
            <person name="Sagayaradj S."/>
            <person name="Cavanaugh K."/>
            <person name="Han R."/>
            <person name="Bertier L."/>
            <person name="Beede B."/>
            <person name="Kafkas S."/>
            <person name="Golino D."/>
            <person name="Preece J."/>
            <person name="Michelmore R."/>
        </authorList>
    </citation>
    <scope>NUCLEOTIDE SEQUENCE [LARGE SCALE GENOMIC DNA]</scope>
</reference>
<dbReference type="Proteomes" id="UP001164250">
    <property type="component" value="Chromosome 1"/>
</dbReference>